<protein>
    <submittedName>
        <fullName evidence="3">Uncharacterized protein</fullName>
    </submittedName>
</protein>
<dbReference type="RefSeq" id="WP_145054820.1">
    <property type="nucleotide sequence ID" value="NZ_CP036433.1"/>
</dbReference>
<evidence type="ECO:0000256" key="2">
    <source>
        <dbReference type="SAM" id="SignalP"/>
    </source>
</evidence>
<sequence precursor="true">MARIVYTAPLFLWGLLLLGTASAQQINISTPYVQANDSFYENIGGNFNFFFGGGGGGSGSRIVGIDPFGNLIMGGAIPFTQNSAGSAIPPFGGYNPGANGNLGIGAFGNGVGGLGNLSFSQGSQRSLVSQTPNVTIMNGGTGTFIDTSQTPFVTGVVPVVGRGYVPVRLPAAAAFFPPVPSQGPSPLDLAVQRIHEDAARGAGPRLGAPQVRPQLTAEERAAARVAAAPASSAEHGDLSVAAIKLQRANQLAEEAAAEQAEIEALVEKARGAVAAGKAGVARIYYRQAATRATGETRSAILSAIEDLGE</sequence>
<evidence type="ECO:0000313" key="4">
    <source>
        <dbReference type="Proteomes" id="UP000317648"/>
    </source>
</evidence>
<keyword evidence="1" id="KW-0175">Coiled coil</keyword>
<proteinExistence type="predicted"/>
<keyword evidence="4" id="KW-1185">Reference proteome</keyword>
<feature type="chain" id="PRO_5021702556" evidence="2">
    <location>
        <begin position="24"/>
        <end position="309"/>
    </location>
</feature>
<dbReference type="EMBL" id="CP036433">
    <property type="protein sequence ID" value="QDU96158.1"/>
    <property type="molecule type" value="Genomic_DNA"/>
</dbReference>
<organism evidence="3 4">
    <name type="scientific">Lignipirellula cremea</name>
    <dbReference type="NCBI Taxonomy" id="2528010"/>
    <lineage>
        <taxon>Bacteria</taxon>
        <taxon>Pseudomonadati</taxon>
        <taxon>Planctomycetota</taxon>
        <taxon>Planctomycetia</taxon>
        <taxon>Pirellulales</taxon>
        <taxon>Pirellulaceae</taxon>
        <taxon>Lignipirellula</taxon>
    </lineage>
</organism>
<dbReference type="Proteomes" id="UP000317648">
    <property type="component" value="Chromosome"/>
</dbReference>
<reference evidence="3 4" key="1">
    <citation type="submission" date="2019-02" db="EMBL/GenBank/DDBJ databases">
        <title>Deep-cultivation of Planctomycetes and their phenomic and genomic characterization uncovers novel biology.</title>
        <authorList>
            <person name="Wiegand S."/>
            <person name="Jogler M."/>
            <person name="Boedeker C."/>
            <person name="Pinto D."/>
            <person name="Vollmers J."/>
            <person name="Rivas-Marin E."/>
            <person name="Kohn T."/>
            <person name="Peeters S.H."/>
            <person name="Heuer A."/>
            <person name="Rast P."/>
            <person name="Oberbeckmann S."/>
            <person name="Bunk B."/>
            <person name="Jeske O."/>
            <person name="Meyerdierks A."/>
            <person name="Storesund J.E."/>
            <person name="Kallscheuer N."/>
            <person name="Luecker S."/>
            <person name="Lage O.M."/>
            <person name="Pohl T."/>
            <person name="Merkel B.J."/>
            <person name="Hornburger P."/>
            <person name="Mueller R.-W."/>
            <person name="Bruemmer F."/>
            <person name="Labrenz M."/>
            <person name="Spormann A.M."/>
            <person name="Op den Camp H."/>
            <person name="Overmann J."/>
            <person name="Amann R."/>
            <person name="Jetten M.S.M."/>
            <person name="Mascher T."/>
            <person name="Medema M.H."/>
            <person name="Devos D.P."/>
            <person name="Kaster A.-K."/>
            <person name="Ovreas L."/>
            <person name="Rohde M."/>
            <person name="Galperin M.Y."/>
            <person name="Jogler C."/>
        </authorList>
    </citation>
    <scope>NUCLEOTIDE SEQUENCE [LARGE SCALE GENOMIC DNA]</scope>
    <source>
        <strain evidence="3 4">Pla85_3_4</strain>
    </source>
</reference>
<dbReference type="AlphaFoldDB" id="A0A518DWF1"/>
<feature type="coiled-coil region" evidence="1">
    <location>
        <begin position="238"/>
        <end position="272"/>
    </location>
</feature>
<keyword evidence="2" id="KW-0732">Signal</keyword>
<feature type="signal peptide" evidence="2">
    <location>
        <begin position="1"/>
        <end position="23"/>
    </location>
</feature>
<evidence type="ECO:0000313" key="3">
    <source>
        <dbReference type="EMBL" id="QDU96158.1"/>
    </source>
</evidence>
<gene>
    <name evidence="3" type="ORF">Pla8534_39770</name>
</gene>
<accession>A0A518DWF1</accession>
<name>A0A518DWF1_9BACT</name>
<evidence type="ECO:0000256" key="1">
    <source>
        <dbReference type="SAM" id="Coils"/>
    </source>
</evidence>
<dbReference type="KEGG" id="lcre:Pla8534_39770"/>